<dbReference type="EMBL" id="JAUSRD010000003">
    <property type="protein sequence ID" value="MDP9892243.1"/>
    <property type="molecule type" value="Genomic_DNA"/>
</dbReference>
<sequence length="200" mass="22167">MNLLFPTTRTAKRPSFRRNAERVLLLACFGILASCASGKYDTDNPDWAQAGSAPPPKRSETDKEWEESAAPPPPAFSESRLLPIEMPPYMSLKFGIDPGTITITPDGIVRYVVVASNRSGGAVNAFYEGVRCSTAEMKSYARYNSGAWQEVTKQEWKRIKDLNSRYTMALSSQGICRGNAPRSSVGEMVQNIRNPIREVQ</sequence>
<evidence type="ECO:0000259" key="2">
    <source>
        <dbReference type="Pfam" id="PF08750"/>
    </source>
</evidence>
<dbReference type="Pfam" id="PF08750">
    <property type="entry name" value="CNP1"/>
    <property type="match status" value="1"/>
</dbReference>
<feature type="region of interest" description="Disordered" evidence="1">
    <location>
        <begin position="46"/>
        <end position="78"/>
    </location>
</feature>
<evidence type="ECO:0000256" key="1">
    <source>
        <dbReference type="SAM" id="MobiDB-lite"/>
    </source>
</evidence>
<gene>
    <name evidence="3" type="ORF">J2W31_001348</name>
</gene>
<dbReference type="Proteomes" id="UP001242045">
    <property type="component" value="Unassembled WGS sequence"/>
</dbReference>
<evidence type="ECO:0000313" key="3">
    <source>
        <dbReference type="EMBL" id="MDP9892243.1"/>
    </source>
</evidence>
<organism evidence="3 4">
    <name type="scientific">Variovorax boronicumulans</name>
    <dbReference type="NCBI Taxonomy" id="436515"/>
    <lineage>
        <taxon>Bacteria</taxon>
        <taxon>Pseudomonadati</taxon>
        <taxon>Pseudomonadota</taxon>
        <taxon>Betaproteobacteria</taxon>
        <taxon>Burkholderiales</taxon>
        <taxon>Comamonadaceae</taxon>
        <taxon>Variovorax</taxon>
    </lineage>
</organism>
<name>A0AAW8CLK0_9BURK</name>
<feature type="domain" description="CNP1-like uncharacterised" evidence="2">
    <location>
        <begin position="61"/>
        <end position="193"/>
    </location>
</feature>
<reference evidence="3" key="1">
    <citation type="submission" date="2023-07" db="EMBL/GenBank/DDBJ databases">
        <title>Sorghum-associated microbial communities from plants grown in Nebraska, USA.</title>
        <authorList>
            <person name="Schachtman D."/>
        </authorList>
    </citation>
    <scope>NUCLEOTIDE SEQUENCE</scope>
    <source>
        <strain evidence="3">DS3754</strain>
    </source>
</reference>
<protein>
    <recommendedName>
        <fullName evidence="2">CNP1-like uncharacterized domain-containing protein</fullName>
    </recommendedName>
</protein>
<accession>A0AAW8CLK0</accession>
<evidence type="ECO:0000313" key="4">
    <source>
        <dbReference type="Proteomes" id="UP001242045"/>
    </source>
</evidence>
<comment type="caution">
    <text evidence="3">The sequence shown here is derived from an EMBL/GenBank/DDBJ whole genome shotgun (WGS) entry which is preliminary data.</text>
</comment>
<dbReference type="InterPro" id="IPR014861">
    <property type="entry name" value="CNP1-like_dom"/>
</dbReference>
<dbReference type="RefSeq" id="WP_307684247.1">
    <property type="nucleotide sequence ID" value="NZ_JAUSRD010000003.1"/>
</dbReference>
<dbReference type="AlphaFoldDB" id="A0AAW8CLK0"/>
<proteinExistence type="predicted"/>